<dbReference type="GO" id="GO:0019172">
    <property type="term" value="F:glyoxalase III activity"/>
    <property type="evidence" value="ECO:0007669"/>
    <property type="project" value="TreeGrafter"/>
</dbReference>
<keyword evidence="2" id="KW-0456">Lyase</keyword>
<dbReference type="AlphaFoldDB" id="A0A840SBC0"/>
<keyword evidence="6" id="KW-0645">Protease</keyword>
<dbReference type="PANTHER" id="PTHR48094:SF11">
    <property type="entry name" value="GLUTATHIONE-INDEPENDENT GLYOXALASE HSP31-RELATED"/>
    <property type="match status" value="1"/>
</dbReference>
<proteinExistence type="inferred from homology"/>
<dbReference type="InterPro" id="IPR029062">
    <property type="entry name" value="Class_I_gatase-like"/>
</dbReference>
<dbReference type="GO" id="GO:0005737">
    <property type="term" value="C:cytoplasm"/>
    <property type="evidence" value="ECO:0007669"/>
    <property type="project" value="TreeGrafter"/>
</dbReference>
<dbReference type="InterPro" id="IPR050325">
    <property type="entry name" value="Prot/Nucl_acid_deglycase"/>
</dbReference>
<dbReference type="EMBL" id="JACHHO010000005">
    <property type="protein sequence ID" value="MBB5205649.1"/>
    <property type="molecule type" value="Genomic_DNA"/>
</dbReference>
<evidence type="ECO:0000256" key="3">
    <source>
        <dbReference type="ARBA" id="ARBA00038493"/>
    </source>
</evidence>
<evidence type="ECO:0000313" key="7">
    <source>
        <dbReference type="Proteomes" id="UP000554837"/>
    </source>
</evidence>
<comment type="caution">
    <text evidence="6">The sequence shown here is derived from an EMBL/GenBank/DDBJ whole genome shotgun (WGS) entry which is preliminary data.</text>
</comment>
<keyword evidence="4" id="KW-0732">Signal</keyword>
<evidence type="ECO:0000256" key="4">
    <source>
        <dbReference type="SAM" id="SignalP"/>
    </source>
</evidence>
<dbReference type="RefSeq" id="WP_175423474.1">
    <property type="nucleotide sequence ID" value="NZ_CP040709.1"/>
</dbReference>
<dbReference type="GO" id="GO:0008233">
    <property type="term" value="F:peptidase activity"/>
    <property type="evidence" value="ECO:0007669"/>
    <property type="project" value="UniProtKB-KW"/>
</dbReference>
<dbReference type="Gene3D" id="3.40.50.880">
    <property type="match status" value="1"/>
</dbReference>
<dbReference type="Proteomes" id="UP000554837">
    <property type="component" value="Unassembled WGS sequence"/>
</dbReference>
<sequence length="369" mass="40018">MKIHQAFSALVLGCVALAAQASPKVLLVLSSEGRDAGKTRPGFEMDEYALAYQVLRANGLQIEVASPAGGAVEADKFNPEDDHIKALPPEALALLKATRRTGELKVGEHQAIFVVGGKGAMFDLPRDPALAHLLGAHVQRGGVLAAVCHGSAAFAEVRIEGRPLVQGRRVTGFTDEEEAVFGKRWAKEYPFWLEQRLREQGARWEEAALMSPKVVVDGRLVTGQNPFSTAQAAEELVRLLGQKPVARTPFKEEASMNLVTRWLGGEKQAVRAALQAEPQKYKADLIAMLGVYQFKSAADDTARRQALAVMELAQPHFEHPRLRLTLAQAHAALGEAAAARRLLQALLAEPKLATQDRNEAQKSLEALPS</sequence>
<feature type="signal peptide" evidence="4">
    <location>
        <begin position="1"/>
        <end position="21"/>
    </location>
</feature>
<dbReference type="CDD" id="cd03141">
    <property type="entry name" value="GATase1_Hsp31_like"/>
    <property type="match status" value="1"/>
</dbReference>
<dbReference type="InterPro" id="IPR002818">
    <property type="entry name" value="DJ-1/PfpI"/>
</dbReference>
<keyword evidence="1" id="KW-0346">Stress response</keyword>
<comment type="similarity">
    <text evidence="3">Belongs to the peptidase C56 family. HSP31-like subfamily.</text>
</comment>
<keyword evidence="7" id="KW-1185">Reference proteome</keyword>
<dbReference type="GO" id="GO:0006508">
    <property type="term" value="P:proteolysis"/>
    <property type="evidence" value="ECO:0007669"/>
    <property type="project" value="UniProtKB-KW"/>
</dbReference>
<evidence type="ECO:0000313" key="6">
    <source>
        <dbReference type="EMBL" id="MBB5205649.1"/>
    </source>
</evidence>
<keyword evidence="6" id="KW-0378">Hydrolase</keyword>
<evidence type="ECO:0000256" key="2">
    <source>
        <dbReference type="ARBA" id="ARBA00023239"/>
    </source>
</evidence>
<feature type="domain" description="DJ-1/PfpI" evidence="5">
    <location>
        <begin position="42"/>
        <end position="237"/>
    </location>
</feature>
<dbReference type="PANTHER" id="PTHR48094">
    <property type="entry name" value="PROTEIN/NUCLEIC ACID DEGLYCASE DJ-1-RELATED"/>
    <property type="match status" value="1"/>
</dbReference>
<protein>
    <submittedName>
        <fullName evidence="6">Putative intracellular protease/amidase</fullName>
    </submittedName>
</protein>
<feature type="chain" id="PRO_5032695885" evidence="4">
    <location>
        <begin position="22"/>
        <end position="369"/>
    </location>
</feature>
<dbReference type="Pfam" id="PF01965">
    <property type="entry name" value="DJ-1_PfpI"/>
    <property type="match status" value="1"/>
</dbReference>
<dbReference type="GO" id="GO:0019243">
    <property type="term" value="P:methylglyoxal catabolic process to D-lactate via S-lactoyl-glutathione"/>
    <property type="evidence" value="ECO:0007669"/>
    <property type="project" value="TreeGrafter"/>
</dbReference>
<accession>A0A840SBC0</accession>
<name>A0A840SBC0_9BURK</name>
<dbReference type="SUPFAM" id="SSF52317">
    <property type="entry name" value="Class I glutamine amidotransferase-like"/>
    <property type="match status" value="1"/>
</dbReference>
<evidence type="ECO:0000259" key="5">
    <source>
        <dbReference type="Pfam" id="PF01965"/>
    </source>
</evidence>
<reference evidence="6 7" key="1">
    <citation type="submission" date="2020-08" db="EMBL/GenBank/DDBJ databases">
        <title>Genomic Encyclopedia of Type Strains, Phase IV (KMG-IV): sequencing the most valuable type-strain genomes for metagenomic binning, comparative biology and taxonomic classification.</title>
        <authorList>
            <person name="Goeker M."/>
        </authorList>
    </citation>
    <scope>NUCLEOTIDE SEQUENCE [LARGE SCALE GENOMIC DNA]</scope>
    <source>
        <strain evidence="6 7">DSM 23958</strain>
    </source>
</reference>
<gene>
    <name evidence="6" type="ORF">HNQ51_002976</name>
</gene>
<organism evidence="6 7">
    <name type="scientific">Inhella inkyongensis</name>
    <dbReference type="NCBI Taxonomy" id="392593"/>
    <lineage>
        <taxon>Bacteria</taxon>
        <taxon>Pseudomonadati</taxon>
        <taxon>Pseudomonadota</taxon>
        <taxon>Betaproteobacteria</taxon>
        <taxon>Burkholderiales</taxon>
        <taxon>Sphaerotilaceae</taxon>
        <taxon>Inhella</taxon>
    </lineage>
</organism>
<evidence type="ECO:0000256" key="1">
    <source>
        <dbReference type="ARBA" id="ARBA00023016"/>
    </source>
</evidence>